<name>A0AAE3VUL8_9ACTN</name>
<feature type="compositionally biased region" description="Pro residues" evidence="1">
    <location>
        <begin position="285"/>
        <end position="295"/>
    </location>
</feature>
<evidence type="ECO:0000256" key="2">
    <source>
        <dbReference type="SAM" id="Phobius"/>
    </source>
</evidence>
<keyword evidence="2" id="KW-1133">Transmembrane helix</keyword>
<gene>
    <name evidence="3" type="ORF">J2S42_000619</name>
</gene>
<feature type="region of interest" description="Disordered" evidence="1">
    <location>
        <begin position="101"/>
        <end position="231"/>
    </location>
</feature>
<proteinExistence type="predicted"/>
<dbReference type="Proteomes" id="UP001240236">
    <property type="component" value="Unassembled WGS sequence"/>
</dbReference>
<keyword evidence="4" id="KW-1185">Reference proteome</keyword>
<reference evidence="3 4" key="1">
    <citation type="submission" date="2023-07" db="EMBL/GenBank/DDBJ databases">
        <title>Sequencing the genomes of 1000 actinobacteria strains.</title>
        <authorList>
            <person name="Klenk H.-P."/>
        </authorList>
    </citation>
    <scope>NUCLEOTIDE SEQUENCE [LARGE SCALE GENOMIC DNA]</scope>
    <source>
        <strain evidence="3 4">DSM 44709</strain>
    </source>
</reference>
<dbReference type="RefSeq" id="WP_307234973.1">
    <property type="nucleotide sequence ID" value="NZ_JAUSUZ010000001.1"/>
</dbReference>
<feature type="compositionally biased region" description="Low complexity" evidence="1">
    <location>
        <begin position="271"/>
        <end position="284"/>
    </location>
</feature>
<evidence type="ECO:0000313" key="3">
    <source>
        <dbReference type="EMBL" id="MDQ0363950.1"/>
    </source>
</evidence>
<keyword evidence="2" id="KW-0472">Membrane</keyword>
<keyword evidence="2" id="KW-0812">Transmembrane</keyword>
<evidence type="ECO:0000313" key="4">
    <source>
        <dbReference type="Proteomes" id="UP001240236"/>
    </source>
</evidence>
<comment type="caution">
    <text evidence="3">The sequence shown here is derived from an EMBL/GenBank/DDBJ whole genome shotgun (WGS) entry which is preliminary data.</text>
</comment>
<feature type="region of interest" description="Disordered" evidence="1">
    <location>
        <begin position="267"/>
        <end position="308"/>
    </location>
</feature>
<evidence type="ECO:0000256" key="1">
    <source>
        <dbReference type="SAM" id="MobiDB-lite"/>
    </source>
</evidence>
<feature type="compositionally biased region" description="Low complexity" evidence="1">
    <location>
        <begin position="172"/>
        <end position="185"/>
    </location>
</feature>
<dbReference type="EMBL" id="JAUSUZ010000001">
    <property type="protein sequence ID" value="MDQ0363950.1"/>
    <property type="molecule type" value="Genomic_DNA"/>
</dbReference>
<feature type="compositionally biased region" description="Pro residues" evidence="1">
    <location>
        <begin position="136"/>
        <end position="151"/>
    </location>
</feature>
<feature type="transmembrane region" description="Helical" evidence="2">
    <location>
        <begin position="236"/>
        <end position="258"/>
    </location>
</feature>
<dbReference type="AlphaFoldDB" id="A0AAE3VUL8"/>
<accession>A0AAE3VUL8</accession>
<protein>
    <submittedName>
        <fullName evidence="3">Uncharacterized protein</fullName>
    </submittedName>
</protein>
<organism evidence="3 4">
    <name type="scientific">Catenuloplanes indicus</name>
    <dbReference type="NCBI Taxonomy" id="137267"/>
    <lineage>
        <taxon>Bacteria</taxon>
        <taxon>Bacillati</taxon>
        <taxon>Actinomycetota</taxon>
        <taxon>Actinomycetes</taxon>
        <taxon>Micromonosporales</taxon>
        <taxon>Micromonosporaceae</taxon>
        <taxon>Catenuloplanes</taxon>
    </lineage>
</organism>
<sequence length="462" mass="48068">MLANTPFRIIEVLGSCQVGTVWSAVDVQGRPLTVAVLTAGNDARWRDAFAAAANSPDQPRPGPPFLYADFTAAEPWVACPADDGPGAERIFLSLGQQYRPVAPGTGETPAANAAPTAVDGPPADGTADAIIAPGPWTTPPQQPVSPSPSHPGPAADRPTSGGPVSGPPVSSPPVSGQPFAYGSPVSGPPVSSPPISGQPFAHGGPRTPMPDMEDPFTSPVRRIQPVPPKPRRTGRWITIAVVIGVLVAGSGAFAWQWALGGDESPEGVLQPTAAAESASASASVPVPPPRAPGIEPPKAGEWPGAWPRFTPTDRIRTLTGLEGVGFTLKIPMSWQCVLDGRGAGFTRYRCGLAAGDDLQTGGELIVRDCPDGCPKDRQTTMRQAEEAWGLQWIGAGPTAAYAESSTLQIDGEQQYGLVVVAFWRGGSEGAIDRQVVLRMTAPVDGAGQLRRVANYVRDTTLF</sequence>